<dbReference type="Gene3D" id="3.40.50.300">
    <property type="entry name" value="P-loop containing nucleotide triphosphate hydrolases"/>
    <property type="match status" value="1"/>
</dbReference>
<dbReference type="Pfam" id="PF01926">
    <property type="entry name" value="MMR_HSR1"/>
    <property type="match status" value="1"/>
</dbReference>
<accession>A0A378PPC2</accession>
<protein>
    <submittedName>
        <fullName evidence="2">tRNA modification GTPase TrmE</fullName>
    </submittedName>
</protein>
<gene>
    <name evidence="2" type="ORF">NCTC9426_00393</name>
</gene>
<dbReference type="GO" id="GO:0030488">
    <property type="term" value="P:tRNA methylation"/>
    <property type="evidence" value="ECO:0007669"/>
    <property type="project" value="TreeGrafter"/>
</dbReference>
<dbReference type="GO" id="GO:0005829">
    <property type="term" value="C:cytosol"/>
    <property type="evidence" value="ECO:0007669"/>
    <property type="project" value="TreeGrafter"/>
</dbReference>
<sequence>MNNQQGVSHTRTIQLQSALNQKRLLTPLDVALVGATEVSKSSTLNALFGSDVAEVGKGSQPQTQIVADYRVGQSFRLYDTAGFGDGKEANERHAKNLVFLLRDTCTSKQKSYFLMDLVLVILDGSSRDLGTSYKLLTDVILPNIEPSRVLVAINKADMAMSGRYWDFEKNQPQPRLIEFLNEKVHSTKERIKEATGLTIPTPIYYSAERNYNIDEIFGFIINNLPTHRRYLN</sequence>
<dbReference type="Proteomes" id="UP000254133">
    <property type="component" value="Unassembled WGS sequence"/>
</dbReference>
<dbReference type="EMBL" id="UGPZ01000002">
    <property type="protein sequence ID" value="STY90378.1"/>
    <property type="molecule type" value="Genomic_DNA"/>
</dbReference>
<reference evidence="2 3" key="1">
    <citation type="submission" date="2018-06" db="EMBL/GenBank/DDBJ databases">
        <authorList>
            <consortium name="Pathogen Informatics"/>
            <person name="Doyle S."/>
        </authorList>
    </citation>
    <scope>NUCLEOTIDE SEQUENCE [LARGE SCALE GENOMIC DNA]</scope>
    <source>
        <strain evidence="2 3">NCTC9426</strain>
    </source>
</reference>
<dbReference type="InterPro" id="IPR006073">
    <property type="entry name" value="GTP-bd"/>
</dbReference>
<evidence type="ECO:0000313" key="3">
    <source>
        <dbReference type="Proteomes" id="UP000254133"/>
    </source>
</evidence>
<dbReference type="AlphaFoldDB" id="A0A378PPC2"/>
<dbReference type="RefSeq" id="WP_115368718.1">
    <property type="nucleotide sequence ID" value="NZ_UGPZ01000002.1"/>
</dbReference>
<dbReference type="SUPFAM" id="SSF52540">
    <property type="entry name" value="P-loop containing nucleoside triphosphate hydrolases"/>
    <property type="match status" value="1"/>
</dbReference>
<evidence type="ECO:0000259" key="1">
    <source>
        <dbReference type="Pfam" id="PF01926"/>
    </source>
</evidence>
<feature type="domain" description="G" evidence="1">
    <location>
        <begin position="29"/>
        <end position="126"/>
    </location>
</feature>
<proteinExistence type="predicted"/>
<dbReference type="PANTHER" id="PTHR42714:SF2">
    <property type="entry name" value="TRNA MODIFICATION GTPASE GTPBP3, MITOCHONDRIAL"/>
    <property type="match status" value="1"/>
</dbReference>
<evidence type="ECO:0000313" key="2">
    <source>
        <dbReference type="EMBL" id="STY90378.1"/>
    </source>
</evidence>
<dbReference type="GO" id="GO:0002098">
    <property type="term" value="P:tRNA wobble uridine modification"/>
    <property type="evidence" value="ECO:0007669"/>
    <property type="project" value="TreeGrafter"/>
</dbReference>
<organism evidence="2 3">
    <name type="scientific">Moraxella bovis</name>
    <dbReference type="NCBI Taxonomy" id="476"/>
    <lineage>
        <taxon>Bacteria</taxon>
        <taxon>Pseudomonadati</taxon>
        <taxon>Pseudomonadota</taxon>
        <taxon>Gammaproteobacteria</taxon>
        <taxon>Moraxellales</taxon>
        <taxon>Moraxellaceae</taxon>
        <taxon>Moraxella</taxon>
    </lineage>
</organism>
<dbReference type="PANTHER" id="PTHR42714">
    <property type="entry name" value="TRNA MODIFICATION GTPASE GTPBP3"/>
    <property type="match status" value="1"/>
</dbReference>
<name>A0A378PPC2_MORBO</name>
<dbReference type="InterPro" id="IPR027417">
    <property type="entry name" value="P-loop_NTPase"/>
</dbReference>
<dbReference type="GO" id="GO:0005525">
    <property type="term" value="F:GTP binding"/>
    <property type="evidence" value="ECO:0007669"/>
    <property type="project" value="InterPro"/>
</dbReference>